<name>A0AAE3GQB2_9CYAN</name>
<sequence length="204" mass="22882">MNSINTNWRQLGSKFIVLIVLAVAVLFAIVSCSGKAPSKTQGIAPEVVVDYLHKIIEAERSVYTEHVVNRLGESGVMKTSENWKNEKNLPLPAQMLRMAAEESSQDGAFTYRLISPWNINDEQSPKTEFEKKGMENVIKTGEPFKELQTINGNQYFSAIYPDKAVSIACVKCHNNHPVHKKRYPNKFFSIGDVMGGIELNLPLK</sequence>
<protein>
    <submittedName>
        <fullName evidence="2">DUF3365 domain-containing protein</fullName>
    </submittedName>
</protein>
<evidence type="ECO:0000313" key="2">
    <source>
        <dbReference type="EMBL" id="MCP2728097.1"/>
    </source>
</evidence>
<proteinExistence type="predicted"/>
<evidence type="ECO:0000259" key="1">
    <source>
        <dbReference type="Pfam" id="PF11845"/>
    </source>
</evidence>
<comment type="caution">
    <text evidence="2">The sequence shown here is derived from an EMBL/GenBank/DDBJ whole genome shotgun (WGS) entry which is preliminary data.</text>
</comment>
<accession>A0AAE3GQB2</accession>
<dbReference type="RefSeq" id="WP_254010900.1">
    <property type="nucleotide sequence ID" value="NZ_JAMZMM010000039.1"/>
</dbReference>
<dbReference type="InterPro" id="IPR021796">
    <property type="entry name" value="Tll0287-like_dom"/>
</dbReference>
<dbReference type="AlphaFoldDB" id="A0AAE3GQB2"/>
<dbReference type="Proteomes" id="UP001204953">
    <property type="component" value="Unassembled WGS sequence"/>
</dbReference>
<organism evidence="2 3">
    <name type="scientific">Limnofasciculus baicalensis BBK-W-15</name>
    <dbReference type="NCBI Taxonomy" id="2699891"/>
    <lineage>
        <taxon>Bacteria</taxon>
        <taxon>Bacillati</taxon>
        <taxon>Cyanobacteriota</taxon>
        <taxon>Cyanophyceae</taxon>
        <taxon>Coleofasciculales</taxon>
        <taxon>Coleofasciculaceae</taxon>
        <taxon>Limnofasciculus</taxon>
        <taxon>Limnofasciculus baicalensis</taxon>
    </lineage>
</organism>
<gene>
    <name evidence="2" type="ORF">NJ959_06360</name>
</gene>
<dbReference type="EMBL" id="JAMZMM010000039">
    <property type="protein sequence ID" value="MCP2728097.1"/>
    <property type="molecule type" value="Genomic_DNA"/>
</dbReference>
<evidence type="ECO:0000313" key="3">
    <source>
        <dbReference type="Proteomes" id="UP001204953"/>
    </source>
</evidence>
<reference evidence="2" key="1">
    <citation type="submission" date="2022-06" db="EMBL/GenBank/DDBJ databases">
        <title>New cyanobacteria of genus Symplocastrum in benthos of Lake Baikal.</title>
        <authorList>
            <person name="Sorokovikova E."/>
            <person name="Tikhonova I."/>
            <person name="Krasnopeev A."/>
            <person name="Evseev P."/>
            <person name="Gladkikh A."/>
            <person name="Belykh O."/>
        </authorList>
    </citation>
    <scope>NUCLEOTIDE SEQUENCE</scope>
    <source>
        <strain evidence="2">BBK-W-15</strain>
    </source>
</reference>
<feature type="domain" description="Tll0287-like" evidence="1">
    <location>
        <begin position="52"/>
        <end position="202"/>
    </location>
</feature>
<dbReference type="Pfam" id="PF11845">
    <property type="entry name" value="Tll0287-like"/>
    <property type="match status" value="1"/>
</dbReference>
<keyword evidence="3" id="KW-1185">Reference proteome</keyword>